<dbReference type="RefSeq" id="WP_143006085.1">
    <property type="nucleotide sequence ID" value="NZ_RBVX01000257.1"/>
</dbReference>
<name>A0A428MRH5_9BACI</name>
<feature type="compositionally biased region" description="Polar residues" evidence="5">
    <location>
        <begin position="32"/>
        <end position="44"/>
    </location>
</feature>
<organism evidence="6 7">
    <name type="scientific">Salibacterium salarium</name>
    <dbReference type="NCBI Taxonomy" id="284579"/>
    <lineage>
        <taxon>Bacteria</taxon>
        <taxon>Bacillati</taxon>
        <taxon>Bacillota</taxon>
        <taxon>Bacilli</taxon>
        <taxon>Bacillales</taxon>
        <taxon>Bacillaceae</taxon>
    </lineage>
</organism>
<evidence type="ECO:0000256" key="4">
    <source>
        <dbReference type="ARBA" id="ARBA00023136"/>
    </source>
</evidence>
<keyword evidence="4" id="KW-0472">Membrane</keyword>
<dbReference type="Gene3D" id="1.10.3430.10">
    <property type="entry name" value="Ammonium transporter AmtB like domains"/>
    <property type="match status" value="1"/>
</dbReference>
<evidence type="ECO:0000256" key="5">
    <source>
        <dbReference type="SAM" id="MobiDB-lite"/>
    </source>
</evidence>
<evidence type="ECO:0000256" key="1">
    <source>
        <dbReference type="ARBA" id="ARBA00004141"/>
    </source>
</evidence>
<dbReference type="AlphaFoldDB" id="A0A428MRH5"/>
<dbReference type="OrthoDB" id="9814202at2"/>
<evidence type="ECO:0000313" key="6">
    <source>
        <dbReference type="EMBL" id="RSL28683.1"/>
    </source>
</evidence>
<dbReference type="InterPro" id="IPR029020">
    <property type="entry name" value="Ammonium/urea_transptr"/>
</dbReference>
<keyword evidence="2" id="KW-0812">Transmembrane</keyword>
<feature type="non-terminal residue" evidence="6">
    <location>
        <position position="1"/>
    </location>
</feature>
<dbReference type="EMBL" id="RBVX01000257">
    <property type="protein sequence ID" value="RSL28683.1"/>
    <property type="molecule type" value="Genomic_DNA"/>
</dbReference>
<comment type="caution">
    <text evidence="6">The sequence shown here is derived from an EMBL/GenBank/DDBJ whole genome shotgun (WGS) entry which is preliminary data.</text>
</comment>
<protein>
    <submittedName>
        <fullName evidence="6">Ammonium transporter</fullName>
    </submittedName>
</protein>
<comment type="subcellular location">
    <subcellularLocation>
        <location evidence="1">Membrane</location>
        <topology evidence="1">Multi-pass membrane protein</topology>
    </subcellularLocation>
</comment>
<feature type="region of interest" description="Disordered" evidence="5">
    <location>
        <begin position="1"/>
        <end position="44"/>
    </location>
</feature>
<dbReference type="Proteomes" id="UP000275076">
    <property type="component" value="Unassembled WGS sequence"/>
</dbReference>
<keyword evidence="7" id="KW-1185">Reference proteome</keyword>
<gene>
    <name evidence="6" type="ORF">D7Z54_35375</name>
</gene>
<dbReference type="GO" id="GO:0016020">
    <property type="term" value="C:membrane"/>
    <property type="evidence" value="ECO:0007669"/>
    <property type="project" value="UniProtKB-SubCell"/>
</dbReference>
<reference evidence="6 7" key="1">
    <citation type="submission" date="2018-10" db="EMBL/GenBank/DDBJ databases">
        <title>Draft genome sequence of Bacillus salarius IM0101, isolated from a hypersaline soil in Inner Mongolia, China.</title>
        <authorList>
            <person name="Yamprayoonswat W."/>
            <person name="Boonvisut S."/>
            <person name="Jumpathong W."/>
            <person name="Sittihan S."/>
            <person name="Ruangsuj P."/>
            <person name="Wanthongcharoen S."/>
            <person name="Thongpramul N."/>
            <person name="Pimmason S."/>
            <person name="Yu B."/>
            <person name="Yasawong M."/>
        </authorList>
    </citation>
    <scope>NUCLEOTIDE SEQUENCE [LARGE SCALE GENOMIC DNA]</scope>
    <source>
        <strain evidence="6 7">IM0101</strain>
    </source>
</reference>
<keyword evidence="3" id="KW-1133">Transmembrane helix</keyword>
<evidence type="ECO:0000256" key="3">
    <source>
        <dbReference type="ARBA" id="ARBA00022989"/>
    </source>
</evidence>
<proteinExistence type="predicted"/>
<evidence type="ECO:0000313" key="7">
    <source>
        <dbReference type="Proteomes" id="UP000275076"/>
    </source>
</evidence>
<evidence type="ECO:0000256" key="2">
    <source>
        <dbReference type="ARBA" id="ARBA00022692"/>
    </source>
</evidence>
<accession>A0A428MRH5</accession>
<sequence>KSLTGGLRVSEEEEIMGLDMSEHGSYGYPESVNPQSSTSTNTGA</sequence>